<evidence type="ECO:0000256" key="1">
    <source>
        <dbReference type="SAM" id="MobiDB-lite"/>
    </source>
</evidence>
<dbReference type="AlphaFoldDB" id="A0AAN7M815"/>
<dbReference type="PANTHER" id="PTHR31210">
    <property type="entry name" value="OS06G0731900 PROTEIN"/>
    <property type="match status" value="1"/>
</dbReference>
<organism evidence="2 3">
    <name type="scientific">Trapa natans</name>
    <name type="common">Water chestnut</name>
    <dbReference type="NCBI Taxonomy" id="22666"/>
    <lineage>
        <taxon>Eukaryota</taxon>
        <taxon>Viridiplantae</taxon>
        <taxon>Streptophyta</taxon>
        <taxon>Embryophyta</taxon>
        <taxon>Tracheophyta</taxon>
        <taxon>Spermatophyta</taxon>
        <taxon>Magnoliopsida</taxon>
        <taxon>eudicotyledons</taxon>
        <taxon>Gunneridae</taxon>
        <taxon>Pentapetalae</taxon>
        <taxon>rosids</taxon>
        <taxon>malvids</taxon>
        <taxon>Myrtales</taxon>
        <taxon>Lythraceae</taxon>
        <taxon>Trapa</taxon>
    </lineage>
</organism>
<reference evidence="2 3" key="1">
    <citation type="journal article" date="2023" name="Hortic Res">
        <title>Pangenome of water caltrop reveals structural variations and asymmetric subgenome divergence after allopolyploidization.</title>
        <authorList>
            <person name="Zhang X."/>
            <person name="Chen Y."/>
            <person name="Wang L."/>
            <person name="Yuan Y."/>
            <person name="Fang M."/>
            <person name="Shi L."/>
            <person name="Lu R."/>
            <person name="Comes H.P."/>
            <person name="Ma Y."/>
            <person name="Chen Y."/>
            <person name="Huang G."/>
            <person name="Zhou Y."/>
            <person name="Zheng Z."/>
            <person name="Qiu Y."/>
        </authorList>
    </citation>
    <scope>NUCLEOTIDE SEQUENCE [LARGE SCALE GENOMIC DNA]</scope>
    <source>
        <strain evidence="2">F231</strain>
    </source>
</reference>
<accession>A0AAN7M815</accession>
<comment type="caution">
    <text evidence="2">The sequence shown here is derived from an EMBL/GenBank/DDBJ whole genome shotgun (WGS) entry which is preliminary data.</text>
</comment>
<sequence>MKTPNFAPMLPDPRNRPGLCTLLILASFIWAAYLFGSGFIGKEYKDRFIRWAAIDTVQKKDINSCNDRCRPPGSEPLPKGIVAGTSNLEQQHLWGPITNNSEKKSRAEKSLLALAVGIKQKEVVDKIIRKFPPSNFVVMLFHYDGAVDEWMDLEWSTHAIHISAVNQTKWWFAKRFLHPDIVFQYEYIFLWDEDLGVENFDPSRYLLIVKDEGLEISQPALDPVKSDVHHPITARSSRSRVHRRMYKFKGSGRCDRHSTTPPCVGWVEMMAPVFSKAAWRCVWHMIQNDLIHAWGLDQLLGYCAQGDRTRNVGVVDSEYIVHLGLPTLGHADHNQSDANSASQGGTASQSDPMVPSGSEMVDNRMEVRHRSFVEMQIFRKRWKVAIKEDRCWVDPYRTLTNRTAR</sequence>
<proteinExistence type="predicted"/>
<feature type="compositionally biased region" description="Polar residues" evidence="1">
    <location>
        <begin position="336"/>
        <end position="351"/>
    </location>
</feature>
<evidence type="ECO:0008006" key="4">
    <source>
        <dbReference type="Google" id="ProtNLM"/>
    </source>
</evidence>
<gene>
    <name evidence="2" type="ORF">SAY86_023822</name>
</gene>
<evidence type="ECO:0000313" key="2">
    <source>
        <dbReference type="EMBL" id="KAK4793387.1"/>
    </source>
</evidence>
<dbReference type="InterPro" id="IPR007877">
    <property type="entry name" value="DUF707"/>
</dbReference>
<keyword evidence="3" id="KW-1185">Reference proteome</keyword>
<dbReference type="PANTHER" id="PTHR31210:SF11">
    <property type="entry name" value="KETOGLUTARATE REDUCTASE TRANS-SPLICING-LIKE PROTEIN, PUTATIVE (DUF707)-RELATED"/>
    <property type="match status" value="1"/>
</dbReference>
<dbReference type="EMBL" id="JAXQNO010000008">
    <property type="protein sequence ID" value="KAK4793387.1"/>
    <property type="molecule type" value="Genomic_DNA"/>
</dbReference>
<protein>
    <recommendedName>
        <fullName evidence="4">Lysine ketoglutarate reductase trans-splicing-like protein</fullName>
    </recommendedName>
</protein>
<name>A0AAN7M815_TRANT</name>
<dbReference type="Proteomes" id="UP001346149">
    <property type="component" value="Unassembled WGS sequence"/>
</dbReference>
<evidence type="ECO:0000313" key="3">
    <source>
        <dbReference type="Proteomes" id="UP001346149"/>
    </source>
</evidence>
<dbReference type="Pfam" id="PF05212">
    <property type="entry name" value="DUF707"/>
    <property type="match status" value="1"/>
</dbReference>
<feature type="region of interest" description="Disordered" evidence="1">
    <location>
        <begin position="331"/>
        <end position="357"/>
    </location>
</feature>